<dbReference type="InterPro" id="IPR003305">
    <property type="entry name" value="CenC_carb-bd"/>
</dbReference>
<dbReference type="Proteomes" id="UP000192266">
    <property type="component" value="Unassembled WGS sequence"/>
</dbReference>
<dbReference type="SUPFAM" id="SSF49785">
    <property type="entry name" value="Galactose-binding domain-like"/>
    <property type="match status" value="1"/>
</dbReference>
<keyword evidence="1" id="KW-0378">Hydrolase</keyword>
<feature type="domain" description="CBM-cenC" evidence="3">
    <location>
        <begin position="35"/>
        <end position="153"/>
    </location>
</feature>
<evidence type="ECO:0000256" key="2">
    <source>
        <dbReference type="SAM" id="SignalP"/>
    </source>
</evidence>
<proteinExistence type="predicted"/>
<accession>A0A1W1VJH1</accession>
<feature type="chain" id="PRO_5011963857" evidence="2">
    <location>
        <begin position="19"/>
        <end position="183"/>
    </location>
</feature>
<keyword evidence="5" id="KW-1185">Reference proteome</keyword>
<evidence type="ECO:0000256" key="1">
    <source>
        <dbReference type="ARBA" id="ARBA00022801"/>
    </source>
</evidence>
<dbReference type="GO" id="GO:0016798">
    <property type="term" value="F:hydrolase activity, acting on glycosyl bonds"/>
    <property type="evidence" value="ECO:0007669"/>
    <property type="project" value="InterPro"/>
</dbReference>
<reference evidence="4 5" key="1">
    <citation type="submission" date="2017-04" db="EMBL/GenBank/DDBJ databases">
        <authorList>
            <person name="Afonso C.L."/>
            <person name="Miller P.J."/>
            <person name="Scott M.A."/>
            <person name="Spackman E."/>
            <person name="Goraichik I."/>
            <person name="Dimitrov K.M."/>
            <person name="Suarez D.L."/>
            <person name="Swayne D.E."/>
        </authorList>
    </citation>
    <scope>NUCLEOTIDE SEQUENCE [LARGE SCALE GENOMIC DNA]</scope>
    <source>
        <strain evidence="4 5">DSM 11622</strain>
    </source>
</reference>
<organism evidence="4 5">
    <name type="scientific">Hymenobacter roseosalivarius DSM 11622</name>
    <dbReference type="NCBI Taxonomy" id="645990"/>
    <lineage>
        <taxon>Bacteria</taxon>
        <taxon>Pseudomonadati</taxon>
        <taxon>Bacteroidota</taxon>
        <taxon>Cytophagia</taxon>
        <taxon>Cytophagales</taxon>
        <taxon>Hymenobacteraceae</taxon>
        <taxon>Hymenobacter</taxon>
    </lineage>
</organism>
<dbReference type="EMBL" id="FWWW01000064">
    <property type="protein sequence ID" value="SMB93525.1"/>
    <property type="molecule type" value="Genomic_DNA"/>
</dbReference>
<keyword evidence="2" id="KW-0732">Signal</keyword>
<evidence type="ECO:0000313" key="5">
    <source>
        <dbReference type="Proteomes" id="UP000192266"/>
    </source>
</evidence>
<sequence>MRLITAFLTLSLSSFLLFDCNGSGSGQTASANDKTLVNTDFDEFRGWVSNADSSLSNRQAHSGRYSLTVGGGREYGMTFKYPLGELAAVKPRTLHVQAWVRVEETTTPAQLVVEVTKPVTSERVFWRGVHLFGGSKPGKWTKLETDLVMPDNIAFDQILGVYMWGNGAQKPVYLDDLRITSGD</sequence>
<protein>
    <submittedName>
        <fullName evidence="4">Carbohydrate-binding CenC domain protein</fullName>
    </submittedName>
</protein>
<dbReference type="Gene3D" id="2.60.120.260">
    <property type="entry name" value="Galactose-binding domain-like"/>
    <property type="match status" value="1"/>
</dbReference>
<dbReference type="AlphaFoldDB" id="A0A1W1VJH1"/>
<dbReference type="STRING" id="645990.SAMN00120144_2652"/>
<name>A0A1W1VJH1_9BACT</name>
<evidence type="ECO:0000313" key="4">
    <source>
        <dbReference type="EMBL" id="SMB93525.1"/>
    </source>
</evidence>
<dbReference type="Pfam" id="PF02018">
    <property type="entry name" value="CBM_4_9"/>
    <property type="match status" value="1"/>
</dbReference>
<evidence type="ECO:0000259" key="3">
    <source>
        <dbReference type="Pfam" id="PF02018"/>
    </source>
</evidence>
<feature type="signal peptide" evidence="2">
    <location>
        <begin position="1"/>
        <end position="18"/>
    </location>
</feature>
<dbReference type="InterPro" id="IPR008979">
    <property type="entry name" value="Galactose-bd-like_sf"/>
</dbReference>
<gene>
    <name evidence="4" type="ORF">SAMN00120144_2652</name>
</gene>